<dbReference type="RefSeq" id="XP_015660729.1">
    <property type="nucleotide sequence ID" value="XM_015800722.1"/>
</dbReference>
<name>A0A0M9G4J9_LEPPY</name>
<feature type="region of interest" description="Disordered" evidence="1">
    <location>
        <begin position="1"/>
        <end position="55"/>
    </location>
</feature>
<dbReference type="VEuPathDB" id="TriTrypDB:LpyrH10_05_2550"/>
<dbReference type="GeneID" id="26903686"/>
<feature type="compositionally biased region" description="Polar residues" evidence="1">
    <location>
        <begin position="117"/>
        <end position="129"/>
    </location>
</feature>
<dbReference type="Proteomes" id="UP000037923">
    <property type="component" value="Unassembled WGS sequence"/>
</dbReference>
<proteinExistence type="predicted"/>
<sequence>MSVLQRIFTPSSSKKKSSLLHSDLENSEKIPQAAPKASASTRIKRKSSSEDEGEALCRSVSMTVNCDPVPSSFKTNASFANQSKATAGPNSPKSLHVSGSLSGANGHLDRHHRHTATLASSASRPNRNSLFDKPAGPANSSFASGDMTVPCASGTANNGAVNLWRLPWTQQKVVMCPNCHRPRKTDRATPYVSRADYAVPQTSSPNFAEDISEASDDISCGDSEGVGGPLTDSMTFCRCGAAVGGDVAEPNAAMTESPPVFVVETGKSSNMVLPGTIARDSDSDTEMEGVQRAFKLSLVSPLTTSSLRRQQPHVPPSLGSTSRQTSSAASVPKVHSWLNDQRGSEVPVTSKPKPLE</sequence>
<gene>
    <name evidence="2" type="ORF">ABB37_03395</name>
</gene>
<reference evidence="2 3" key="1">
    <citation type="submission" date="2015-07" db="EMBL/GenBank/DDBJ databases">
        <title>High-quality genome of monoxenous trypanosomatid Leptomonas pyrrhocoris.</title>
        <authorList>
            <person name="Flegontov P."/>
            <person name="Butenko A."/>
            <person name="Firsov S."/>
            <person name="Vlcek C."/>
            <person name="Logacheva M.D."/>
            <person name="Field M."/>
            <person name="Filatov D."/>
            <person name="Flegontova O."/>
            <person name="Gerasimov E."/>
            <person name="Jackson A.P."/>
            <person name="Kelly S."/>
            <person name="Opperdoes F."/>
            <person name="O'Reilly A."/>
            <person name="Votypka J."/>
            <person name="Yurchenko V."/>
            <person name="Lukes J."/>
        </authorList>
    </citation>
    <scope>NUCLEOTIDE SEQUENCE [LARGE SCALE GENOMIC DNA]</scope>
    <source>
        <strain evidence="2">H10</strain>
    </source>
</reference>
<feature type="compositionally biased region" description="Polar residues" evidence="1">
    <location>
        <begin position="82"/>
        <end position="103"/>
    </location>
</feature>
<keyword evidence="3" id="KW-1185">Reference proteome</keyword>
<protein>
    <submittedName>
        <fullName evidence="2">Uncharacterized protein</fullName>
    </submittedName>
</protein>
<dbReference type="EMBL" id="LGTL01000005">
    <property type="protein sequence ID" value="KPA82290.1"/>
    <property type="molecule type" value="Genomic_DNA"/>
</dbReference>
<dbReference type="AlphaFoldDB" id="A0A0M9G4J9"/>
<evidence type="ECO:0000256" key="1">
    <source>
        <dbReference type="SAM" id="MobiDB-lite"/>
    </source>
</evidence>
<accession>A0A0M9G4J9</accession>
<feature type="region of interest" description="Disordered" evidence="1">
    <location>
        <begin position="302"/>
        <end position="356"/>
    </location>
</feature>
<evidence type="ECO:0000313" key="2">
    <source>
        <dbReference type="EMBL" id="KPA82290.1"/>
    </source>
</evidence>
<dbReference type="OMA" id="LWRLPWT"/>
<organism evidence="2 3">
    <name type="scientific">Leptomonas pyrrhocoris</name>
    <name type="common">Firebug parasite</name>
    <dbReference type="NCBI Taxonomy" id="157538"/>
    <lineage>
        <taxon>Eukaryota</taxon>
        <taxon>Discoba</taxon>
        <taxon>Euglenozoa</taxon>
        <taxon>Kinetoplastea</taxon>
        <taxon>Metakinetoplastina</taxon>
        <taxon>Trypanosomatida</taxon>
        <taxon>Trypanosomatidae</taxon>
        <taxon>Leishmaniinae</taxon>
        <taxon>Leptomonas</taxon>
    </lineage>
</organism>
<feature type="compositionally biased region" description="Polar residues" evidence="1">
    <location>
        <begin position="318"/>
        <end position="329"/>
    </location>
</feature>
<feature type="region of interest" description="Disordered" evidence="1">
    <location>
        <begin position="82"/>
        <end position="139"/>
    </location>
</feature>
<comment type="caution">
    <text evidence="2">The sequence shown here is derived from an EMBL/GenBank/DDBJ whole genome shotgun (WGS) entry which is preliminary data.</text>
</comment>
<evidence type="ECO:0000313" key="3">
    <source>
        <dbReference type="Proteomes" id="UP000037923"/>
    </source>
</evidence>
<dbReference type="OrthoDB" id="260260at2759"/>